<evidence type="ECO:0000313" key="3">
    <source>
        <dbReference type="Proteomes" id="UP001596189"/>
    </source>
</evidence>
<keyword evidence="3" id="KW-1185">Reference proteome</keyword>
<dbReference type="RefSeq" id="WP_345717891.1">
    <property type="nucleotide sequence ID" value="NZ_BAABFP010000007.1"/>
</dbReference>
<comment type="caution">
    <text evidence="2">The sequence shown here is derived from an EMBL/GenBank/DDBJ whole genome shotgun (WGS) entry which is preliminary data.</text>
</comment>
<dbReference type="PANTHER" id="PTHR34071:SF2">
    <property type="entry name" value="FLAVIN-NUCLEOTIDE-BINDING PROTEIN"/>
    <property type="match status" value="1"/>
</dbReference>
<proteinExistence type="predicted"/>
<dbReference type="GO" id="GO:0016491">
    <property type="term" value="F:oxidoreductase activity"/>
    <property type="evidence" value="ECO:0007669"/>
    <property type="project" value="UniProtKB-KW"/>
</dbReference>
<reference evidence="3" key="1">
    <citation type="journal article" date="2019" name="Int. J. Syst. Evol. Microbiol.">
        <title>The Global Catalogue of Microorganisms (GCM) 10K type strain sequencing project: providing services to taxonomists for standard genome sequencing and annotation.</title>
        <authorList>
            <consortium name="The Broad Institute Genomics Platform"/>
            <consortium name="The Broad Institute Genome Sequencing Center for Infectious Disease"/>
            <person name="Wu L."/>
            <person name="Ma J."/>
        </authorList>
    </citation>
    <scope>NUCLEOTIDE SEQUENCE [LARGE SCALE GENOMIC DNA]</scope>
    <source>
        <strain evidence="3">KACC 14249</strain>
    </source>
</reference>
<dbReference type="Pfam" id="PF12900">
    <property type="entry name" value="Pyridox_ox_2"/>
    <property type="match status" value="1"/>
</dbReference>
<feature type="region of interest" description="Disordered" evidence="1">
    <location>
        <begin position="1"/>
        <end position="21"/>
    </location>
</feature>
<dbReference type="Gene3D" id="2.30.110.10">
    <property type="entry name" value="Electron Transport, Fmn-binding Protein, Chain A"/>
    <property type="match status" value="1"/>
</dbReference>
<dbReference type="SUPFAM" id="SSF50475">
    <property type="entry name" value="FMN-binding split barrel"/>
    <property type="match status" value="1"/>
</dbReference>
<dbReference type="InterPro" id="IPR012349">
    <property type="entry name" value="Split_barrel_FMN-bd"/>
</dbReference>
<dbReference type="Proteomes" id="UP001596189">
    <property type="component" value="Unassembled WGS sequence"/>
</dbReference>
<gene>
    <name evidence="2" type="ORF">ACFQDO_19775</name>
</gene>
<dbReference type="EMBL" id="JBHSRD010000008">
    <property type="protein sequence ID" value="MFC6009377.1"/>
    <property type="molecule type" value="Genomic_DNA"/>
</dbReference>
<organism evidence="2 3">
    <name type="scientific">Angustibacter luteus</name>
    <dbReference type="NCBI Taxonomy" id="658456"/>
    <lineage>
        <taxon>Bacteria</taxon>
        <taxon>Bacillati</taxon>
        <taxon>Actinomycetota</taxon>
        <taxon>Actinomycetes</taxon>
        <taxon>Kineosporiales</taxon>
        <taxon>Kineosporiaceae</taxon>
    </lineage>
</organism>
<dbReference type="PANTHER" id="PTHR34071">
    <property type="entry name" value="5-NITROIMIDAZOLE ANTIBIOTICS RESISTANCE PROTEIN, NIMA-FAMILY-RELATED PROTEIN-RELATED"/>
    <property type="match status" value="1"/>
</dbReference>
<sequence>MSPRQPAPRTQVRRLPDKQSHDRAGLDRLLDHALVAHVAVVADDGQPFVLPVGFARDGDRLILHGSNASRLFRGLAAGAPTCVSVTALDGLVVARSQFESSMHYRSAMVLGRCTELTGDEKSAALATLTEHLMPGRGADARPPSAKELAATCVLAIPLQEWSLKVSDSPPDDADEDLDRPVWAGVVPLLHHFGHPVDAPDLRAPRPVPAYVRSWPDGRS</sequence>
<evidence type="ECO:0000313" key="2">
    <source>
        <dbReference type="EMBL" id="MFC6009377.1"/>
    </source>
</evidence>
<dbReference type="EC" id="1.-.-.-" evidence="2"/>
<evidence type="ECO:0000256" key="1">
    <source>
        <dbReference type="SAM" id="MobiDB-lite"/>
    </source>
</evidence>
<keyword evidence="2" id="KW-0560">Oxidoreductase</keyword>
<name>A0ABW1JJ07_9ACTN</name>
<protein>
    <submittedName>
        <fullName evidence="2">Pyridoxamine 5'-phosphate oxidase family protein</fullName>
        <ecNumber evidence="2">1.-.-.-</ecNumber>
    </submittedName>
</protein>
<accession>A0ABW1JJ07</accession>
<dbReference type="InterPro" id="IPR024747">
    <property type="entry name" value="Pyridox_Oxase-rel"/>
</dbReference>